<keyword evidence="9" id="KW-1185">Reference proteome</keyword>
<dbReference type="Pfam" id="PF06081">
    <property type="entry name" value="ArAE_1"/>
    <property type="match status" value="1"/>
</dbReference>
<comment type="caution">
    <text evidence="8">The sequence shown here is derived from an EMBL/GenBank/DDBJ whole genome shotgun (WGS) entry which is preliminary data.</text>
</comment>
<keyword evidence="2" id="KW-1003">Cell membrane</keyword>
<evidence type="ECO:0000256" key="1">
    <source>
        <dbReference type="ARBA" id="ARBA00004651"/>
    </source>
</evidence>
<dbReference type="InterPro" id="IPR038323">
    <property type="entry name" value="ArAE_1_C_sf"/>
</dbReference>
<dbReference type="AlphaFoldDB" id="A0AA42DQR2"/>
<gene>
    <name evidence="8" type="ORF">PBV87_18380</name>
</gene>
<evidence type="ECO:0000259" key="7">
    <source>
        <dbReference type="Pfam" id="PF11728"/>
    </source>
</evidence>
<evidence type="ECO:0000256" key="2">
    <source>
        <dbReference type="ARBA" id="ARBA00022475"/>
    </source>
</evidence>
<evidence type="ECO:0000256" key="6">
    <source>
        <dbReference type="SAM" id="Phobius"/>
    </source>
</evidence>
<accession>A0AA42DQR2</accession>
<comment type="subcellular location">
    <subcellularLocation>
        <location evidence="1">Cell membrane</location>
        <topology evidence="1">Multi-pass membrane protein</topology>
    </subcellularLocation>
</comment>
<dbReference type="RefSeq" id="WP_271013271.1">
    <property type="nucleotide sequence ID" value="NZ_JAQIFT010000062.1"/>
</dbReference>
<keyword evidence="5 6" id="KW-0472">Membrane</keyword>
<evidence type="ECO:0000256" key="5">
    <source>
        <dbReference type="ARBA" id="ARBA00023136"/>
    </source>
</evidence>
<evidence type="ECO:0000256" key="3">
    <source>
        <dbReference type="ARBA" id="ARBA00022692"/>
    </source>
</evidence>
<evidence type="ECO:0000313" key="8">
    <source>
        <dbReference type="EMBL" id="MDA3733450.1"/>
    </source>
</evidence>
<dbReference type="EMBL" id="JAQIFT010000062">
    <property type="protein sequence ID" value="MDA3733450.1"/>
    <property type="molecule type" value="Genomic_DNA"/>
</dbReference>
<dbReference type="InterPro" id="IPR010343">
    <property type="entry name" value="ArAE_1"/>
</dbReference>
<dbReference type="Proteomes" id="UP001169242">
    <property type="component" value="Unassembled WGS sequence"/>
</dbReference>
<feature type="transmembrane region" description="Helical" evidence="6">
    <location>
        <begin position="123"/>
        <end position="140"/>
    </location>
</feature>
<dbReference type="InterPro" id="IPR021062">
    <property type="entry name" value="ArAE_1_C"/>
</dbReference>
<keyword evidence="3 6" id="KW-0812">Transmembrane</keyword>
<name>A0AA42DQR2_9FIRM</name>
<keyword evidence="4 6" id="KW-1133">Transmembrane helix</keyword>
<dbReference type="GO" id="GO:0005886">
    <property type="term" value="C:plasma membrane"/>
    <property type="evidence" value="ECO:0007669"/>
    <property type="project" value="UniProtKB-SubCell"/>
</dbReference>
<feature type="transmembrane region" description="Helical" evidence="6">
    <location>
        <begin position="54"/>
        <end position="86"/>
    </location>
</feature>
<feature type="domain" description="Putative aromatic acid exporter C-terminal" evidence="7">
    <location>
        <begin position="144"/>
        <end position="308"/>
    </location>
</feature>
<evidence type="ECO:0000313" key="9">
    <source>
        <dbReference type="Proteomes" id="UP001169242"/>
    </source>
</evidence>
<reference evidence="8" key="1">
    <citation type="journal article" date="2023" name="Int. J. Syst. Evol. Microbiol.">
        <title>&lt;i&gt;Holtiella tumoricola&lt;/i&gt; gen. nov. sp. nov., isolated from a human clinical sample.</title>
        <authorList>
            <person name="Allen-Vercoe E."/>
            <person name="Daigneault M.C."/>
            <person name="Vancuren S.J."/>
            <person name="Cochrane K."/>
            <person name="O'Neal L.L."/>
            <person name="Sankaranarayanan K."/>
            <person name="Lawson P.A."/>
        </authorList>
    </citation>
    <scope>NUCLEOTIDE SEQUENCE</scope>
    <source>
        <strain evidence="8">CC70A</strain>
    </source>
</reference>
<dbReference type="Gene3D" id="1.20.120.940">
    <property type="entry name" value="Putative aromatic acid exporter, C-terminal domain"/>
    <property type="match status" value="1"/>
</dbReference>
<dbReference type="PANTHER" id="PTHR40064">
    <property type="entry name" value="MEMBRANE PROTEIN-RELATED"/>
    <property type="match status" value="1"/>
</dbReference>
<dbReference type="Pfam" id="PF11728">
    <property type="entry name" value="ArAE_1_C"/>
    <property type="match status" value="1"/>
</dbReference>
<organism evidence="8 9">
    <name type="scientific">Holtiella tumoricola</name>
    <dbReference type="NCBI Taxonomy" id="3018743"/>
    <lineage>
        <taxon>Bacteria</taxon>
        <taxon>Bacillati</taxon>
        <taxon>Bacillota</taxon>
        <taxon>Clostridia</taxon>
        <taxon>Lachnospirales</taxon>
        <taxon>Cellulosilyticaceae</taxon>
        <taxon>Holtiella</taxon>
    </lineage>
</organism>
<dbReference type="PANTHER" id="PTHR40064:SF1">
    <property type="entry name" value="MEMBRANE PROTEIN"/>
    <property type="match status" value="1"/>
</dbReference>
<sequence length="328" mass="37149">MIGIRTLKTGIGATITLLIATALGLKYATAASVITILSIQSTKKQSVEMAIKRLVATVIALLLATLVFNGLGFYALSFGVFLIIFIPIASKGNMVEGIVPASVLVTHFLGEGGITLNLFLNELALVVVGVIVALIINLYMPSVENEIMKCRHELEKTMYSIFENMACALKSECAQVDDRFYALLGQQIEEGKSNAYRYTNNYLFSKHPPFIQYFDMRKQQFQVMAYMKEHFTKFFMTTAQADVVARFTAEVAESVHGEKSAKDLLVQLEKLREDFRKSDLPKTREEFENRAMLYQFLNDIEHFLEIKQSFRESLTQEEFEEYKKGYAI</sequence>
<proteinExistence type="predicted"/>
<evidence type="ECO:0000256" key="4">
    <source>
        <dbReference type="ARBA" id="ARBA00022989"/>
    </source>
</evidence>
<dbReference type="InterPro" id="IPR052984">
    <property type="entry name" value="UPF0421"/>
</dbReference>
<protein>
    <submittedName>
        <fullName evidence="8">Aromatic acid exporter family protein</fullName>
    </submittedName>
</protein>